<dbReference type="EMBL" id="JALAPQ010000022">
    <property type="protein sequence ID" value="MCY8458585.1"/>
    <property type="molecule type" value="Genomic_DNA"/>
</dbReference>
<dbReference type="AlphaFoldDB" id="A0A9Q4E5R6"/>
<dbReference type="RefSeq" id="WP_010886404.1">
    <property type="nucleotide sequence ID" value="NZ_MUXL01000008.1"/>
</dbReference>
<proteinExistence type="predicted"/>
<name>A0A9Q4E5R6_BACSC</name>
<sequence>MNRSGKHLISSIILYPRPSGECISSISLDKQTQATTSPLYFCWREK</sequence>
<evidence type="ECO:0000313" key="1">
    <source>
        <dbReference type="EMBL" id="MCY8458585.1"/>
    </source>
</evidence>
<dbReference type="Pfam" id="PF17584">
    <property type="entry name" value="ComS"/>
    <property type="match status" value="1"/>
</dbReference>
<dbReference type="Proteomes" id="UP001078573">
    <property type="component" value="Unassembled WGS sequence"/>
</dbReference>
<gene>
    <name evidence="1" type="primary">comS</name>
    <name evidence="1" type="ORF">MOC89_17125</name>
</gene>
<evidence type="ECO:0000313" key="2">
    <source>
        <dbReference type="Proteomes" id="UP001078573"/>
    </source>
</evidence>
<comment type="caution">
    <text evidence="1">The sequence shown here is derived from an EMBL/GenBank/DDBJ whole genome shotgun (WGS) entry which is preliminary data.</text>
</comment>
<protein>
    <submittedName>
        <fullName evidence="1">Competence protein ComS</fullName>
    </submittedName>
</protein>
<accession>A0A9Q4E5R6</accession>
<dbReference type="InterPro" id="IPR035139">
    <property type="entry name" value="ComS"/>
</dbReference>
<organism evidence="1 2">
    <name type="scientific">Bacillus spizizenii</name>
    <name type="common">Bacillus subtilis subsp. spizizenii</name>
    <dbReference type="NCBI Taxonomy" id="96241"/>
    <lineage>
        <taxon>Bacteria</taxon>
        <taxon>Bacillati</taxon>
        <taxon>Bacillota</taxon>
        <taxon>Bacilli</taxon>
        <taxon>Bacillales</taxon>
        <taxon>Bacillaceae</taxon>
        <taxon>Bacillus</taxon>
    </lineage>
</organism>
<reference evidence="1" key="1">
    <citation type="submission" date="2022-02" db="EMBL/GenBank/DDBJ databases">
        <title>Crop Bioprotection Bacillus Genome Sequencing.</title>
        <authorList>
            <person name="Dunlap C."/>
        </authorList>
    </citation>
    <scope>NUCLEOTIDE SEQUENCE</scope>
    <source>
        <strain evidence="1">WR1O2A-53</strain>
    </source>
</reference>